<evidence type="ECO:0000259" key="5">
    <source>
        <dbReference type="PROSITE" id="PS51934"/>
    </source>
</evidence>
<dbReference type="OrthoDB" id="421951at2759"/>
<accession>A0A8C5QQF3</accession>
<keyword evidence="3" id="KW-0378">Hydrolase</keyword>
<name>A0A8C5QQF3_9ANUR</name>
<evidence type="ECO:0000256" key="3">
    <source>
        <dbReference type="ARBA" id="ARBA00022801"/>
    </source>
</evidence>
<keyword evidence="7" id="KW-1185">Reference proteome</keyword>
<dbReference type="GO" id="GO:0016410">
    <property type="term" value="F:N-acyltransferase activity"/>
    <property type="evidence" value="ECO:0007669"/>
    <property type="project" value="TreeGrafter"/>
</dbReference>
<dbReference type="Gene3D" id="3.90.1720.10">
    <property type="entry name" value="endopeptidase domain like (from Nostoc punctiforme)"/>
    <property type="match status" value="1"/>
</dbReference>
<dbReference type="GO" id="GO:0070292">
    <property type="term" value="P:N-acylphosphatidylethanolamine metabolic process"/>
    <property type="evidence" value="ECO:0007669"/>
    <property type="project" value="TreeGrafter"/>
</dbReference>
<dbReference type="GO" id="GO:0005737">
    <property type="term" value="C:cytoplasm"/>
    <property type="evidence" value="ECO:0007669"/>
    <property type="project" value="TreeGrafter"/>
</dbReference>
<keyword evidence="4" id="KW-0443">Lipid metabolism</keyword>
<sequence>FYTLQIAPGDLLEFHRGNYDHWAVYVGNGKLVDFADPPNQGIVRKQLVTDVAAGRPYKVNNKYDKRCAPRKPKEIVEAAENEVGNRKDYDVARNNCEHFATLMRYGKSFSDQV</sequence>
<evidence type="ECO:0000313" key="6">
    <source>
        <dbReference type="Ensembl" id="ENSLLEP00000040591.1"/>
    </source>
</evidence>
<evidence type="ECO:0000313" key="7">
    <source>
        <dbReference type="Proteomes" id="UP000694569"/>
    </source>
</evidence>
<dbReference type="Proteomes" id="UP000694569">
    <property type="component" value="Unplaced"/>
</dbReference>
<dbReference type="InterPro" id="IPR051496">
    <property type="entry name" value="H-rev107_PLA/AT"/>
</dbReference>
<feature type="domain" description="LRAT" evidence="5">
    <location>
        <begin position="11"/>
        <end position="112"/>
    </location>
</feature>
<evidence type="ECO:0000256" key="2">
    <source>
        <dbReference type="ARBA" id="ARBA00022679"/>
    </source>
</evidence>
<dbReference type="GeneTree" id="ENSGT00940000162660"/>
<organism evidence="6 7">
    <name type="scientific">Leptobrachium leishanense</name>
    <name type="common">Leishan spiny toad</name>
    <dbReference type="NCBI Taxonomy" id="445787"/>
    <lineage>
        <taxon>Eukaryota</taxon>
        <taxon>Metazoa</taxon>
        <taxon>Chordata</taxon>
        <taxon>Craniata</taxon>
        <taxon>Vertebrata</taxon>
        <taxon>Euteleostomi</taxon>
        <taxon>Amphibia</taxon>
        <taxon>Batrachia</taxon>
        <taxon>Anura</taxon>
        <taxon>Pelobatoidea</taxon>
        <taxon>Megophryidae</taxon>
        <taxon>Leptobrachium</taxon>
    </lineage>
</organism>
<dbReference type="PANTHER" id="PTHR13943">
    <property type="entry name" value="HRAS-LIKE SUPPRESSOR - RELATED"/>
    <property type="match status" value="1"/>
</dbReference>
<dbReference type="AlphaFoldDB" id="A0A8C5QQF3"/>
<dbReference type="InterPro" id="IPR007053">
    <property type="entry name" value="LRAT_dom"/>
</dbReference>
<keyword evidence="2" id="KW-0808">Transferase</keyword>
<comment type="similarity">
    <text evidence="1">Belongs to the H-rev107 family.</text>
</comment>
<reference evidence="6" key="2">
    <citation type="submission" date="2025-09" db="UniProtKB">
        <authorList>
            <consortium name="Ensembl"/>
        </authorList>
    </citation>
    <scope>IDENTIFICATION</scope>
</reference>
<reference evidence="6" key="1">
    <citation type="submission" date="2025-08" db="UniProtKB">
        <authorList>
            <consortium name="Ensembl"/>
        </authorList>
    </citation>
    <scope>IDENTIFICATION</scope>
</reference>
<evidence type="ECO:0000256" key="1">
    <source>
        <dbReference type="ARBA" id="ARBA00007824"/>
    </source>
</evidence>
<dbReference type="PROSITE" id="PS51934">
    <property type="entry name" value="LRAT"/>
    <property type="match status" value="1"/>
</dbReference>
<proteinExistence type="inferred from homology"/>
<protein>
    <recommendedName>
        <fullName evidence="5">LRAT domain-containing protein</fullName>
    </recommendedName>
</protein>
<dbReference type="Ensembl" id="ENSLLET00000042240.1">
    <property type="protein sequence ID" value="ENSLLEP00000040591.1"/>
    <property type="gene ID" value="ENSLLEG00000025836.1"/>
</dbReference>
<dbReference type="GO" id="GO:0008970">
    <property type="term" value="F:phospholipase A1 activity"/>
    <property type="evidence" value="ECO:0007669"/>
    <property type="project" value="TreeGrafter"/>
</dbReference>
<dbReference type="Pfam" id="PF04970">
    <property type="entry name" value="LRAT"/>
    <property type="match status" value="1"/>
</dbReference>
<dbReference type="PANTHER" id="PTHR13943:SF80">
    <property type="entry name" value="PHOSPHOLIPASE A AND ACYLTRANSFERASE 1-LIKE"/>
    <property type="match status" value="1"/>
</dbReference>
<dbReference type="GO" id="GO:0004623">
    <property type="term" value="F:phospholipase A2 activity"/>
    <property type="evidence" value="ECO:0007669"/>
    <property type="project" value="TreeGrafter"/>
</dbReference>
<evidence type="ECO:0000256" key="4">
    <source>
        <dbReference type="ARBA" id="ARBA00023098"/>
    </source>
</evidence>